<comment type="caution">
    <text evidence="2">The sequence shown here is derived from an EMBL/GenBank/DDBJ whole genome shotgun (WGS) entry which is preliminary data.</text>
</comment>
<gene>
    <name evidence="2" type="ORF">FHW12_001434</name>
</gene>
<sequence length="134" mass="15237">MNRLPIACVLAACCLAAASAHADTRETQRENLERYTPYLQDPVDAFPFWNLHKWQLVGPLEVVVWSTIKDAYLVQVRAPCPRLEWARSIAVTSKQSHRVSARFDEVRVGGARCPIERIRPIDLARMAAERERAP</sequence>
<proteinExistence type="predicted"/>
<feature type="signal peptide" evidence="1">
    <location>
        <begin position="1"/>
        <end position="22"/>
    </location>
</feature>
<dbReference type="RefSeq" id="WP_182530307.1">
    <property type="nucleotide sequence ID" value="NZ_JACGXL010000002.1"/>
</dbReference>
<dbReference type="EMBL" id="JACGXL010000002">
    <property type="protein sequence ID" value="MBA8887220.1"/>
    <property type="molecule type" value="Genomic_DNA"/>
</dbReference>
<organism evidence="2 3">
    <name type="scientific">Dokdonella fugitiva</name>
    <dbReference type="NCBI Taxonomy" id="328517"/>
    <lineage>
        <taxon>Bacteria</taxon>
        <taxon>Pseudomonadati</taxon>
        <taxon>Pseudomonadota</taxon>
        <taxon>Gammaproteobacteria</taxon>
        <taxon>Lysobacterales</taxon>
        <taxon>Rhodanobacteraceae</taxon>
        <taxon>Dokdonella</taxon>
    </lineage>
</organism>
<keyword evidence="3" id="KW-1185">Reference proteome</keyword>
<dbReference type="Proteomes" id="UP000550401">
    <property type="component" value="Unassembled WGS sequence"/>
</dbReference>
<keyword evidence="1" id="KW-0732">Signal</keyword>
<accession>A0A839F2A0</accession>
<evidence type="ECO:0000313" key="3">
    <source>
        <dbReference type="Proteomes" id="UP000550401"/>
    </source>
</evidence>
<evidence type="ECO:0000256" key="1">
    <source>
        <dbReference type="SAM" id="SignalP"/>
    </source>
</evidence>
<name>A0A839F2A0_9GAMM</name>
<feature type="chain" id="PRO_5032921417" evidence="1">
    <location>
        <begin position="23"/>
        <end position="134"/>
    </location>
</feature>
<reference evidence="2 3" key="1">
    <citation type="submission" date="2020-07" db="EMBL/GenBank/DDBJ databases">
        <title>Genomic Encyclopedia of Type Strains, Phase IV (KMG-V): Genome sequencing to study the core and pangenomes of soil and plant-associated prokaryotes.</title>
        <authorList>
            <person name="Whitman W."/>
        </authorList>
    </citation>
    <scope>NUCLEOTIDE SEQUENCE [LARGE SCALE GENOMIC DNA]</scope>
    <source>
        <strain evidence="2 3">RH2WT43</strain>
    </source>
</reference>
<protein>
    <submittedName>
        <fullName evidence="2">Uncharacterized protein</fullName>
    </submittedName>
</protein>
<evidence type="ECO:0000313" key="2">
    <source>
        <dbReference type="EMBL" id="MBA8887220.1"/>
    </source>
</evidence>
<dbReference type="Pfam" id="PF20101">
    <property type="entry name" value="DUF6491"/>
    <property type="match status" value="1"/>
</dbReference>
<dbReference type="AlphaFoldDB" id="A0A839F2A0"/>
<dbReference type="InterPro" id="IPR045500">
    <property type="entry name" value="DUF6491"/>
</dbReference>